<evidence type="ECO:0000256" key="5">
    <source>
        <dbReference type="SAM" id="MobiDB-lite"/>
    </source>
</evidence>
<dbReference type="InterPro" id="IPR027417">
    <property type="entry name" value="P-loop_NTPase"/>
</dbReference>
<feature type="domain" description="UvrD-like helicase ATP-binding" evidence="6">
    <location>
        <begin position="198"/>
        <end position="271"/>
    </location>
</feature>
<dbReference type="OrthoDB" id="5461146at2"/>
<dbReference type="InterPro" id="IPR014016">
    <property type="entry name" value="UvrD-like_ATP-bd"/>
</dbReference>
<feature type="domain" description="UvrD-like helicase ATP-binding" evidence="6">
    <location>
        <begin position="104"/>
        <end position="185"/>
    </location>
</feature>
<dbReference type="GO" id="GO:0003678">
    <property type="term" value="F:DNA helicase activity"/>
    <property type="evidence" value="ECO:0007669"/>
    <property type="project" value="InterPro"/>
</dbReference>
<accession>A0A2S7DD91</accession>
<sequence>MSGEEVEVRVRENGRVVATIQRPLRELDGKPAITYRKQLWLLNGNSIEIGAAMSGPPLRPPQLSADAEEMFKREVPVRAEPPPPLPPETEDLGEGAPTWQDDPVAEPPAARLIVDAGPGTGKTHAACARVAAMVNSGIPASRICLVSFTRTAVVEIRSRIARTLEEPGDAASVRVITLDAFAWAVHSGFMKEARLTGSYEDNINVALQLLRKDQDVRDDLARIEHLIVDEAQDIVGPRADLILAMVDGLSPESGITVFADRAQAIYAFAEGEDDSNGTNLLDALTARGFRQMQLTEVHRTSDPNLLAIFTKLRRDLLSGRKANLEKHVKSEIRRLAHADAGEVAKLKLDALPHDALVLMRNRLDVLIASSRAGLLPHRLRLSGMPVCVRGWVAQLLWDYTQRRITRDSFEKRWHARDIQAPFDCAEAWSRCVEVAGDSVHVVDLHSLRKVLARTNPPMQFCTPEFGTAGPILGTIHASKGREAPTVYLYLQETAAADETGEESRIMFVGATRPRDRLLVGTTGGPGGNKMNGRVWRRTGISIEVEVGRPHDIEPSGLVGRTFFARQEDARVAQEAWASQPRRLRLMLRAESTLGWQFTINDGEQRLGGLSDRFRGDIEKIAWRLNKSITWLAYGRSIGLRTMVVAPDSPHLETMLEPWKSSGFLYAPLLTSFSHSKPKSR</sequence>
<feature type="region of interest" description="Disordered" evidence="5">
    <location>
        <begin position="77"/>
        <end position="98"/>
    </location>
</feature>
<dbReference type="AlphaFoldDB" id="A0A2S7DD91"/>
<reference evidence="7 8" key="1">
    <citation type="submission" date="2016-08" db="EMBL/GenBank/DDBJ databases">
        <authorList>
            <person name="Seilhamer J.J."/>
        </authorList>
    </citation>
    <scope>NUCLEOTIDE SEQUENCE [LARGE SCALE GENOMIC DNA]</scope>
    <source>
        <strain evidence="7 8">CFBP4644</strain>
    </source>
</reference>
<dbReference type="GO" id="GO:0005524">
    <property type="term" value="F:ATP binding"/>
    <property type="evidence" value="ECO:0007669"/>
    <property type="project" value="UniProtKB-KW"/>
</dbReference>
<comment type="caution">
    <text evidence="7">The sequence shown here is derived from an EMBL/GenBank/DDBJ whole genome shotgun (WGS) entry which is preliminary data.</text>
</comment>
<gene>
    <name evidence="7" type="ORF">XmelCFBP4644_14020</name>
</gene>
<dbReference type="InterPro" id="IPR000212">
    <property type="entry name" value="DNA_helicase_UvrD/REP"/>
</dbReference>
<protein>
    <recommendedName>
        <fullName evidence="6">UvrD-like helicase ATP-binding domain-containing protein</fullName>
    </recommendedName>
</protein>
<evidence type="ECO:0000313" key="8">
    <source>
        <dbReference type="Proteomes" id="UP000239865"/>
    </source>
</evidence>
<evidence type="ECO:0000256" key="4">
    <source>
        <dbReference type="ARBA" id="ARBA00022840"/>
    </source>
</evidence>
<keyword evidence="3" id="KW-0347">Helicase</keyword>
<dbReference type="SUPFAM" id="SSF52540">
    <property type="entry name" value="P-loop containing nucleoside triphosphate hydrolases"/>
    <property type="match status" value="1"/>
</dbReference>
<keyword evidence="1" id="KW-0547">Nucleotide-binding</keyword>
<evidence type="ECO:0000256" key="3">
    <source>
        <dbReference type="ARBA" id="ARBA00022806"/>
    </source>
</evidence>
<dbReference type="GO" id="GO:0016787">
    <property type="term" value="F:hydrolase activity"/>
    <property type="evidence" value="ECO:0007669"/>
    <property type="project" value="UniProtKB-KW"/>
</dbReference>
<dbReference type="Proteomes" id="UP000239865">
    <property type="component" value="Unassembled WGS sequence"/>
</dbReference>
<keyword evidence="4" id="KW-0067">ATP-binding</keyword>
<evidence type="ECO:0000259" key="6">
    <source>
        <dbReference type="Pfam" id="PF00580"/>
    </source>
</evidence>
<dbReference type="Pfam" id="PF00580">
    <property type="entry name" value="UvrD-helicase"/>
    <property type="match status" value="2"/>
</dbReference>
<evidence type="ECO:0000256" key="2">
    <source>
        <dbReference type="ARBA" id="ARBA00022801"/>
    </source>
</evidence>
<proteinExistence type="predicted"/>
<evidence type="ECO:0000313" key="7">
    <source>
        <dbReference type="EMBL" id="PPU71767.1"/>
    </source>
</evidence>
<dbReference type="Gene3D" id="3.40.50.300">
    <property type="entry name" value="P-loop containing nucleotide triphosphate hydrolases"/>
    <property type="match status" value="2"/>
</dbReference>
<dbReference type="GO" id="GO:0003677">
    <property type="term" value="F:DNA binding"/>
    <property type="evidence" value="ECO:0007669"/>
    <property type="project" value="InterPro"/>
</dbReference>
<organism evidence="7 8">
    <name type="scientific">Xanthomonas melonis</name>
    <dbReference type="NCBI Taxonomy" id="56456"/>
    <lineage>
        <taxon>Bacteria</taxon>
        <taxon>Pseudomonadati</taxon>
        <taxon>Pseudomonadota</taxon>
        <taxon>Gammaproteobacteria</taxon>
        <taxon>Lysobacterales</taxon>
        <taxon>Lysobacteraceae</taxon>
        <taxon>Xanthomonas</taxon>
    </lineage>
</organism>
<dbReference type="PANTHER" id="PTHR11070">
    <property type="entry name" value="UVRD / RECB / PCRA DNA HELICASE FAMILY MEMBER"/>
    <property type="match status" value="1"/>
</dbReference>
<name>A0A2S7DD91_9XANT</name>
<evidence type="ECO:0000256" key="1">
    <source>
        <dbReference type="ARBA" id="ARBA00022741"/>
    </source>
</evidence>
<dbReference type="EMBL" id="MDEH01000008">
    <property type="protein sequence ID" value="PPU71767.1"/>
    <property type="molecule type" value="Genomic_DNA"/>
</dbReference>
<keyword evidence="2" id="KW-0378">Hydrolase</keyword>
<dbReference type="RefSeq" id="WP_104587840.1">
    <property type="nucleotide sequence ID" value="NZ_JAJGQH010000014.1"/>
</dbReference>